<keyword evidence="7 8" id="KW-0472">Membrane</keyword>
<feature type="transmembrane region" description="Helical" evidence="8">
    <location>
        <begin position="265"/>
        <end position="284"/>
    </location>
</feature>
<sequence length="404" mass="45695">MKQIEKLDRIVVRYILLIAGLVLLIFNYQLIFAWIGKLWSVLTPIIAGIAIAYVLNILMVKYEKVLWKKTKKPILLKLRRPFAIMLSFLTIIIVLLFVLGLVIPQVYNVFSEAVSAVPVLFEKLELSLNNLEEWLPDESNEFLKRFQIDWDMMLRNIRDWSNTLVSGIVNTTISTVGSLAGFLINAVLALIFSFYLLLSKEKLMDQFIRLVTTYTKAPTSRRIFYLLTTLDDSFKHFLTGEVIDATILGMLVTLGMWVFRFPYAGMIGALTGVFALVPMLGAYISGTIGMLLISVQSIPQALWFIVFIVVVQQFEGNVVYPRVVGESLGLPGMWVLFAVTIGGGLFGIPGMLLGVPLASATYKIIRKDVKEREKYSLAERKSFIKMARNDSLKQVEDDIEDQKI</sequence>
<feature type="transmembrane region" description="Helical" evidence="8">
    <location>
        <begin position="41"/>
        <end position="60"/>
    </location>
</feature>
<name>A0ABS0LMC5_9LACT</name>
<feature type="transmembrane region" description="Helical" evidence="8">
    <location>
        <begin position="291"/>
        <end position="314"/>
    </location>
</feature>
<comment type="similarity">
    <text evidence="2">Belongs to the autoinducer-2 exporter (AI-2E) (TC 2.A.86) family.</text>
</comment>
<dbReference type="InterPro" id="IPR002549">
    <property type="entry name" value="AI-2E-like"/>
</dbReference>
<dbReference type="RefSeq" id="WP_197113211.1">
    <property type="nucleotide sequence ID" value="NZ_JACBXQ010000001.1"/>
</dbReference>
<feature type="transmembrane region" description="Helical" evidence="8">
    <location>
        <begin position="242"/>
        <end position="259"/>
    </location>
</feature>
<evidence type="ECO:0000256" key="3">
    <source>
        <dbReference type="ARBA" id="ARBA00022448"/>
    </source>
</evidence>
<accession>A0ABS0LMC5</accession>
<evidence type="ECO:0000256" key="6">
    <source>
        <dbReference type="ARBA" id="ARBA00022989"/>
    </source>
</evidence>
<keyword evidence="10" id="KW-1185">Reference proteome</keyword>
<dbReference type="Proteomes" id="UP000721415">
    <property type="component" value="Unassembled WGS sequence"/>
</dbReference>
<comment type="subcellular location">
    <subcellularLocation>
        <location evidence="1">Cell membrane</location>
        <topology evidence="1">Multi-pass membrane protein</topology>
    </subcellularLocation>
</comment>
<protein>
    <submittedName>
        <fullName evidence="9">AI-2E family transporter</fullName>
    </submittedName>
</protein>
<evidence type="ECO:0000256" key="2">
    <source>
        <dbReference type="ARBA" id="ARBA00009773"/>
    </source>
</evidence>
<evidence type="ECO:0000256" key="5">
    <source>
        <dbReference type="ARBA" id="ARBA00022692"/>
    </source>
</evidence>
<keyword evidence="6 8" id="KW-1133">Transmembrane helix</keyword>
<dbReference type="EMBL" id="JACBXQ010000001">
    <property type="protein sequence ID" value="MBG9985283.1"/>
    <property type="molecule type" value="Genomic_DNA"/>
</dbReference>
<organism evidence="9 10">
    <name type="scientific">Facklamia lactis</name>
    <dbReference type="NCBI Taxonomy" id="2749967"/>
    <lineage>
        <taxon>Bacteria</taxon>
        <taxon>Bacillati</taxon>
        <taxon>Bacillota</taxon>
        <taxon>Bacilli</taxon>
        <taxon>Lactobacillales</taxon>
        <taxon>Aerococcaceae</taxon>
        <taxon>Facklamia</taxon>
    </lineage>
</organism>
<reference evidence="9 10" key="1">
    <citation type="submission" date="2020-07" db="EMBL/GenBank/DDBJ databases">
        <title>Facklamia lactis sp. nov., isolated from raw milk.</title>
        <authorList>
            <person name="Doll E.V."/>
            <person name="Huptas C."/>
            <person name="Staib L."/>
            <person name="Wenning M."/>
            <person name="Scherer S."/>
        </authorList>
    </citation>
    <scope>NUCLEOTIDE SEQUENCE [LARGE SCALE GENOMIC DNA]</scope>
    <source>
        <strain evidence="9 10">DSM 111018</strain>
    </source>
</reference>
<evidence type="ECO:0000256" key="1">
    <source>
        <dbReference type="ARBA" id="ARBA00004651"/>
    </source>
</evidence>
<evidence type="ECO:0000256" key="7">
    <source>
        <dbReference type="ARBA" id="ARBA00023136"/>
    </source>
</evidence>
<evidence type="ECO:0000256" key="8">
    <source>
        <dbReference type="SAM" id="Phobius"/>
    </source>
</evidence>
<evidence type="ECO:0000313" key="9">
    <source>
        <dbReference type="EMBL" id="MBG9985283.1"/>
    </source>
</evidence>
<gene>
    <name evidence="9" type="ORF">HZY91_00075</name>
</gene>
<feature type="transmembrane region" description="Helical" evidence="8">
    <location>
        <begin position="334"/>
        <end position="358"/>
    </location>
</feature>
<dbReference type="PANTHER" id="PTHR21716:SF53">
    <property type="entry name" value="PERMEASE PERM-RELATED"/>
    <property type="match status" value="1"/>
</dbReference>
<proteinExistence type="inferred from homology"/>
<feature type="transmembrane region" description="Helical" evidence="8">
    <location>
        <begin position="81"/>
        <end position="103"/>
    </location>
</feature>
<keyword evidence="4" id="KW-1003">Cell membrane</keyword>
<evidence type="ECO:0000313" key="10">
    <source>
        <dbReference type="Proteomes" id="UP000721415"/>
    </source>
</evidence>
<keyword evidence="5 8" id="KW-0812">Transmembrane</keyword>
<dbReference type="PANTHER" id="PTHR21716">
    <property type="entry name" value="TRANSMEMBRANE PROTEIN"/>
    <property type="match status" value="1"/>
</dbReference>
<keyword evidence="3" id="KW-0813">Transport</keyword>
<evidence type="ECO:0000256" key="4">
    <source>
        <dbReference type="ARBA" id="ARBA00022475"/>
    </source>
</evidence>
<feature type="transmembrane region" description="Helical" evidence="8">
    <location>
        <begin position="12"/>
        <end position="35"/>
    </location>
</feature>
<feature type="transmembrane region" description="Helical" evidence="8">
    <location>
        <begin position="179"/>
        <end position="198"/>
    </location>
</feature>
<dbReference type="Pfam" id="PF01594">
    <property type="entry name" value="AI-2E_transport"/>
    <property type="match status" value="1"/>
</dbReference>
<comment type="caution">
    <text evidence="9">The sequence shown here is derived from an EMBL/GenBank/DDBJ whole genome shotgun (WGS) entry which is preliminary data.</text>
</comment>